<evidence type="ECO:0000256" key="8">
    <source>
        <dbReference type="SAM" id="Phobius"/>
    </source>
</evidence>
<accession>A0A1G7FG92</accession>
<comment type="similarity">
    <text evidence="2 7">Belongs to the sodium:solute symporter (SSF) (TC 2.A.21) family.</text>
</comment>
<feature type="transmembrane region" description="Helical" evidence="8">
    <location>
        <begin position="446"/>
        <end position="467"/>
    </location>
</feature>
<gene>
    <name evidence="9" type="ORF">SAMN05444167_0328</name>
</gene>
<feature type="transmembrane region" description="Helical" evidence="8">
    <location>
        <begin position="260"/>
        <end position="277"/>
    </location>
</feature>
<evidence type="ECO:0000256" key="1">
    <source>
        <dbReference type="ARBA" id="ARBA00004141"/>
    </source>
</evidence>
<evidence type="ECO:0000256" key="6">
    <source>
        <dbReference type="ARBA" id="ARBA00023136"/>
    </source>
</evidence>
<dbReference type="CDD" id="cd10322">
    <property type="entry name" value="SLC5sbd"/>
    <property type="match status" value="1"/>
</dbReference>
<evidence type="ECO:0000256" key="3">
    <source>
        <dbReference type="ARBA" id="ARBA00022448"/>
    </source>
</evidence>
<sequence length="517" mass="55121">MGMCWGHPATIRLSMNMAPAGNMHSVALAVFCVAFALVTVAGFLAAKWRRPDEGLHSLEEWGLGGRSFGTLITWFLLGGDVYTAYTVIAVPAALYGAGALGFFAVPYTILIYPYMMLVLPKLWTVCHRNGYVTFADFVKGRFEFRPLTVAIALTGILSLMPYIALQLVGMKVALAAMGLRGEWPLILAFLILAFYTYSAGLRAPAIIAVVKDIMLYVMVIAAVIWLPSKLGGFGHIFAVAAAELPKHTPPGGTLLKAGQLLPYSTLAIGSALALILYPHTSTATLSSSGPQTLRRNAALLPAYTLMLGLLALLGYVALAAGVKAADKSEVIPLLFLNGFPEWFAGFCLAAVAIGALVPAAIMSIAAANLFTRNLWGEFVKTPMSAQKEAAQAKIVSLIVKFGALAFVLETPGSYAIEMQLLGGIWITQLFPAVVCGAFVKRRTLHPWAVFAGWLAGMVWGSGMAIALEFKGSGVYPLHVFGQTWSMYAAIPALILNLVISFGLSPVFARIRPVAVSA</sequence>
<evidence type="ECO:0000256" key="5">
    <source>
        <dbReference type="ARBA" id="ARBA00022989"/>
    </source>
</evidence>
<feature type="transmembrane region" description="Helical" evidence="8">
    <location>
        <begin position="298"/>
        <end position="322"/>
    </location>
</feature>
<feature type="transmembrane region" description="Helical" evidence="8">
    <location>
        <begin position="144"/>
        <end position="163"/>
    </location>
</feature>
<name>A0A1G7FG92_9BACT</name>
<keyword evidence="6 8" id="KW-0472">Membrane</keyword>
<feature type="transmembrane region" description="Helical" evidence="8">
    <location>
        <begin position="487"/>
        <end position="508"/>
    </location>
</feature>
<evidence type="ECO:0000256" key="2">
    <source>
        <dbReference type="ARBA" id="ARBA00006434"/>
    </source>
</evidence>
<dbReference type="NCBIfam" id="NF046076">
    <property type="entry name" value="monocarbox_MctP"/>
    <property type="match status" value="1"/>
</dbReference>
<feature type="transmembrane region" description="Helical" evidence="8">
    <location>
        <begin position="390"/>
        <end position="408"/>
    </location>
</feature>
<dbReference type="Pfam" id="PF00474">
    <property type="entry name" value="SSF"/>
    <property type="match status" value="1"/>
</dbReference>
<feature type="transmembrane region" description="Helical" evidence="8">
    <location>
        <begin position="94"/>
        <end position="114"/>
    </location>
</feature>
<proteinExistence type="inferred from homology"/>
<dbReference type="PANTHER" id="PTHR48086">
    <property type="entry name" value="SODIUM/PROLINE SYMPORTER-RELATED"/>
    <property type="match status" value="1"/>
</dbReference>
<dbReference type="GO" id="GO:0005886">
    <property type="term" value="C:plasma membrane"/>
    <property type="evidence" value="ECO:0007669"/>
    <property type="project" value="TreeGrafter"/>
</dbReference>
<comment type="subcellular location">
    <subcellularLocation>
        <location evidence="1">Membrane</location>
        <topology evidence="1">Multi-pass membrane protein</topology>
    </subcellularLocation>
</comment>
<feature type="transmembrane region" description="Helical" evidence="8">
    <location>
        <begin position="183"/>
        <end position="201"/>
    </location>
</feature>
<organism evidence="9 10">
    <name type="scientific">Terriglobus roseus</name>
    <dbReference type="NCBI Taxonomy" id="392734"/>
    <lineage>
        <taxon>Bacteria</taxon>
        <taxon>Pseudomonadati</taxon>
        <taxon>Acidobacteriota</taxon>
        <taxon>Terriglobia</taxon>
        <taxon>Terriglobales</taxon>
        <taxon>Acidobacteriaceae</taxon>
        <taxon>Terriglobus</taxon>
    </lineage>
</organism>
<feature type="transmembrane region" description="Helical" evidence="8">
    <location>
        <begin position="342"/>
        <end position="370"/>
    </location>
</feature>
<dbReference type="Proteomes" id="UP000182427">
    <property type="component" value="Chromosome I"/>
</dbReference>
<dbReference type="AlphaFoldDB" id="A0A1G7FG92"/>
<protein>
    <submittedName>
        <fullName evidence="9">Solute:Na+ symporter, SSS family</fullName>
    </submittedName>
</protein>
<dbReference type="InterPro" id="IPR050277">
    <property type="entry name" value="Sodium:Solute_Symporter"/>
</dbReference>
<feature type="transmembrane region" description="Helical" evidence="8">
    <location>
        <begin position="213"/>
        <end position="240"/>
    </location>
</feature>
<evidence type="ECO:0000256" key="7">
    <source>
        <dbReference type="RuleBase" id="RU362091"/>
    </source>
</evidence>
<dbReference type="InterPro" id="IPR038377">
    <property type="entry name" value="Na/Glc_symporter_sf"/>
</dbReference>
<keyword evidence="3" id="KW-0813">Transport</keyword>
<dbReference type="Gene3D" id="1.20.1730.10">
    <property type="entry name" value="Sodium/glucose cotransporter"/>
    <property type="match status" value="1"/>
</dbReference>
<dbReference type="GO" id="GO:0022857">
    <property type="term" value="F:transmembrane transporter activity"/>
    <property type="evidence" value="ECO:0007669"/>
    <property type="project" value="InterPro"/>
</dbReference>
<feature type="transmembrane region" description="Helical" evidence="8">
    <location>
        <begin position="420"/>
        <end position="439"/>
    </location>
</feature>
<dbReference type="PANTHER" id="PTHR48086:SF8">
    <property type="entry name" value="MONOCARBOXYLIC ACID PERMEASE"/>
    <property type="match status" value="1"/>
</dbReference>
<keyword evidence="5 8" id="KW-1133">Transmembrane helix</keyword>
<dbReference type="InterPro" id="IPR001734">
    <property type="entry name" value="Na/solute_symporter"/>
</dbReference>
<dbReference type="PROSITE" id="PS50283">
    <property type="entry name" value="NA_SOLUT_SYMP_3"/>
    <property type="match status" value="1"/>
</dbReference>
<evidence type="ECO:0000313" key="10">
    <source>
        <dbReference type="Proteomes" id="UP000182427"/>
    </source>
</evidence>
<dbReference type="EMBL" id="LT629690">
    <property type="protein sequence ID" value="SDE74926.1"/>
    <property type="molecule type" value="Genomic_DNA"/>
</dbReference>
<feature type="transmembrane region" description="Helical" evidence="8">
    <location>
        <begin position="67"/>
        <end position="88"/>
    </location>
</feature>
<evidence type="ECO:0000313" key="9">
    <source>
        <dbReference type="EMBL" id="SDE74926.1"/>
    </source>
</evidence>
<evidence type="ECO:0000256" key="4">
    <source>
        <dbReference type="ARBA" id="ARBA00022692"/>
    </source>
</evidence>
<reference evidence="9 10" key="1">
    <citation type="submission" date="2016-10" db="EMBL/GenBank/DDBJ databases">
        <authorList>
            <person name="de Groot N.N."/>
        </authorList>
    </citation>
    <scope>NUCLEOTIDE SEQUENCE [LARGE SCALE GENOMIC DNA]</scope>
    <source>
        <strain evidence="9 10">GAS232</strain>
    </source>
</reference>
<feature type="transmembrane region" description="Helical" evidence="8">
    <location>
        <begin position="23"/>
        <end position="46"/>
    </location>
</feature>
<keyword evidence="4 8" id="KW-0812">Transmembrane</keyword>
<keyword evidence="10" id="KW-1185">Reference proteome</keyword>